<keyword evidence="5 16" id="KW-0121">Carboxypeptidase</keyword>
<keyword evidence="17" id="KW-1185">Reference proteome</keyword>
<evidence type="ECO:0000256" key="8">
    <source>
        <dbReference type="ARBA" id="ARBA00022801"/>
    </source>
</evidence>
<evidence type="ECO:0000256" key="6">
    <source>
        <dbReference type="ARBA" id="ARBA00022670"/>
    </source>
</evidence>
<sequence length="386" mass="41483">MTRSLMCIFLLALWSFLIIGHQASAAELDTKAPKAFLLEPNSGTILFSKGANEPFAPGSLAKVMTAATVFKALEDGELRPDQLCRVSEHAWRTGGAPSRRSTMFAAIKSEIPVIDLLRGLLIHNANDAAIVLAECVDGSEEAFAARMTGLAAEIGMTSSRFANPTGHEKQKSQTTVRDQVLLGQYILASYPQRYRLFSEPEFTWNGIFQRNKNPLLGEIRGLDGLGGGADPDDGYSGLGSVSRDGTRVIAAVAGLNSDNHRLETLKNVLDGAWEYYSVQTIFESGEEVAEASVFGGETGSVALVAPADIDVFLSRGSKLDYRLRVVYQGPVPAPVEKGRQIGELQVYGKDGLIFQTPLVAGADVGVSSMTGRAMDGLFELMFGWLG</sequence>
<evidence type="ECO:0000256" key="9">
    <source>
        <dbReference type="ARBA" id="ARBA00022960"/>
    </source>
</evidence>
<keyword evidence="10" id="KW-0573">Peptidoglycan synthesis</keyword>
<dbReference type="EC" id="3.4.16.4" evidence="4"/>
<dbReference type="SUPFAM" id="SSF56601">
    <property type="entry name" value="beta-lactamase/transpeptidase-like"/>
    <property type="match status" value="1"/>
</dbReference>
<dbReference type="Proteomes" id="UP001157914">
    <property type="component" value="Unassembled WGS sequence"/>
</dbReference>
<keyword evidence="6" id="KW-0645">Protease</keyword>
<name>A0ABY1PCZ8_9HYPH</name>
<feature type="signal peptide" evidence="14">
    <location>
        <begin position="1"/>
        <end position="25"/>
    </location>
</feature>
<dbReference type="InterPro" id="IPR012907">
    <property type="entry name" value="Peptidase_S11_C"/>
</dbReference>
<keyword evidence="11" id="KW-0961">Cell wall biogenesis/degradation</keyword>
<evidence type="ECO:0000313" key="17">
    <source>
        <dbReference type="Proteomes" id="UP001157914"/>
    </source>
</evidence>
<dbReference type="Pfam" id="PF00768">
    <property type="entry name" value="Peptidase_S11"/>
    <property type="match status" value="1"/>
</dbReference>
<dbReference type="GO" id="GO:0004180">
    <property type="term" value="F:carboxypeptidase activity"/>
    <property type="evidence" value="ECO:0007669"/>
    <property type="project" value="UniProtKB-KW"/>
</dbReference>
<dbReference type="RefSeq" id="WP_208997272.1">
    <property type="nucleotide sequence ID" value="NZ_BAAAEA010000001.1"/>
</dbReference>
<evidence type="ECO:0000256" key="11">
    <source>
        <dbReference type="ARBA" id="ARBA00023316"/>
    </source>
</evidence>
<dbReference type="PRINTS" id="PR00725">
    <property type="entry name" value="DADACBPTASE1"/>
</dbReference>
<dbReference type="InterPro" id="IPR001967">
    <property type="entry name" value="Peptidase_S11_N"/>
</dbReference>
<dbReference type="InterPro" id="IPR015956">
    <property type="entry name" value="Peniciliin-bd_prot_C_sf"/>
</dbReference>
<evidence type="ECO:0000256" key="13">
    <source>
        <dbReference type="RuleBase" id="RU004016"/>
    </source>
</evidence>
<evidence type="ECO:0000256" key="2">
    <source>
        <dbReference type="ARBA" id="ARBA00004752"/>
    </source>
</evidence>
<evidence type="ECO:0000256" key="5">
    <source>
        <dbReference type="ARBA" id="ARBA00022645"/>
    </source>
</evidence>
<comment type="function">
    <text evidence="1">Removes C-terminal D-alanyl residues from sugar-peptide cell wall precursors.</text>
</comment>
<dbReference type="InterPro" id="IPR018044">
    <property type="entry name" value="Peptidase_S11"/>
</dbReference>
<evidence type="ECO:0000256" key="7">
    <source>
        <dbReference type="ARBA" id="ARBA00022729"/>
    </source>
</evidence>
<dbReference type="PANTHER" id="PTHR21581">
    <property type="entry name" value="D-ALANYL-D-ALANINE CARBOXYPEPTIDASE"/>
    <property type="match status" value="1"/>
</dbReference>
<keyword evidence="9" id="KW-0133">Cell shape</keyword>
<evidence type="ECO:0000256" key="4">
    <source>
        <dbReference type="ARBA" id="ARBA00012448"/>
    </source>
</evidence>
<evidence type="ECO:0000259" key="15">
    <source>
        <dbReference type="SMART" id="SM00936"/>
    </source>
</evidence>
<gene>
    <name evidence="16" type="ORF">SAMN06265374_3426</name>
</gene>
<dbReference type="SMART" id="SM00936">
    <property type="entry name" value="PBP5_C"/>
    <property type="match status" value="1"/>
</dbReference>
<evidence type="ECO:0000256" key="12">
    <source>
        <dbReference type="ARBA" id="ARBA00034000"/>
    </source>
</evidence>
<dbReference type="InterPro" id="IPR037167">
    <property type="entry name" value="Peptidase_S11_C_sf"/>
</dbReference>
<evidence type="ECO:0000256" key="3">
    <source>
        <dbReference type="ARBA" id="ARBA00007164"/>
    </source>
</evidence>
<feature type="chain" id="PRO_5046760243" description="serine-type D-Ala-D-Ala carboxypeptidase" evidence="14">
    <location>
        <begin position="26"/>
        <end position="386"/>
    </location>
</feature>
<evidence type="ECO:0000313" key="16">
    <source>
        <dbReference type="EMBL" id="SMP31739.1"/>
    </source>
</evidence>
<accession>A0ABY1PCZ8</accession>
<dbReference type="Gene3D" id="2.60.410.10">
    <property type="entry name" value="D-Ala-D-Ala carboxypeptidase, C-terminal domain"/>
    <property type="match status" value="1"/>
</dbReference>
<dbReference type="Pfam" id="PF07943">
    <property type="entry name" value="PBP5_C"/>
    <property type="match status" value="1"/>
</dbReference>
<reference evidence="16 17" key="1">
    <citation type="submission" date="2017-05" db="EMBL/GenBank/DDBJ databases">
        <authorList>
            <person name="Varghese N."/>
            <person name="Submissions S."/>
        </authorList>
    </citation>
    <scope>NUCLEOTIDE SEQUENCE [LARGE SCALE GENOMIC DNA]</scope>
    <source>
        <strain evidence="16 17">DSM 15949</strain>
    </source>
</reference>
<comment type="catalytic activity">
    <reaction evidence="12">
        <text>Preferential cleavage: (Ac)2-L-Lys-D-Ala-|-D-Ala. Also transpeptidation of peptidyl-alanyl moieties that are N-acyl substituents of D-alanine.</text>
        <dbReference type="EC" id="3.4.16.4"/>
    </reaction>
</comment>
<keyword evidence="7 14" id="KW-0732">Signal</keyword>
<evidence type="ECO:0000256" key="10">
    <source>
        <dbReference type="ARBA" id="ARBA00022984"/>
    </source>
</evidence>
<dbReference type="PANTHER" id="PTHR21581:SF6">
    <property type="entry name" value="TRAFFICKING PROTEIN PARTICLE COMPLEX SUBUNIT 12"/>
    <property type="match status" value="1"/>
</dbReference>
<comment type="similarity">
    <text evidence="3 13">Belongs to the peptidase S11 family.</text>
</comment>
<proteinExistence type="inferred from homology"/>
<evidence type="ECO:0000256" key="14">
    <source>
        <dbReference type="SAM" id="SignalP"/>
    </source>
</evidence>
<comment type="pathway">
    <text evidence="2">Cell wall biogenesis; peptidoglycan biosynthesis.</text>
</comment>
<protein>
    <recommendedName>
        <fullName evidence="4">serine-type D-Ala-D-Ala carboxypeptidase</fullName>
        <ecNumber evidence="4">3.4.16.4</ecNumber>
    </recommendedName>
</protein>
<organism evidence="16 17">
    <name type="scientific">Roseibium denhamense</name>
    <dbReference type="NCBI Taxonomy" id="76305"/>
    <lineage>
        <taxon>Bacteria</taxon>
        <taxon>Pseudomonadati</taxon>
        <taxon>Pseudomonadota</taxon>
        <taxon>Alphaproteobacteria</taxon>
        <taxon>Hyphomicrobiales</taxon>
        <taxon>Stappiaceae</taxon>
        <taxon>Roseibium</taxon>
    </lineage>
</organism>
<dbReference type="SUPFAM" id="SSF69189">
    <property type="entry name" value="Penicillin-binding protein associated domain"/>
    <property type="match status" value="1"/>
</dbReference>
<dbReference type="InterPro" id="IPR012338">
    <property type="entry name" value="Beta-lactam/transpept-like"/>
</dbReference>
<comment type="caution">
    <text evidence="16">The sequence shown here is derived from an EMBL/GenBank/DDBJ whole genome shotgun (WGS) entry which is preliminary data.</text>
</comment>
<dbReference type="Gene3D" id="3.40.710.10">
    <property type="entry name" value="DD-peptidase/beta-lactamase superfamily"/>
    <property type="match status" value="1"/>
</dbReference>
<evidence type="ECO:0000256" key="1">
    <source>
        <dbReference type="ARBA" id="ARBA00003217"/>
    </source>
</evidence>
<dbReference type="EMBL" id="FXTT01000005">
    <property type="protein sequence ID" value="SMP31739.1"/>
    <property type="molecule type" value="Genomic_DNA"/>
</dbReference>
<keyword evidence="8" id="KW-0378">Hydrolase</keyword>
<feature type="domain" description="Peptidase S11 D-Ala-D-Ala carboxypeptidase A C-terminal" evidence="15">
    <location>
        <begin position="276"/>
        <end position="366"/>
    </location>
</feature>